<dbReference type="AlphaFoldDB" id="A0A1H3SU09"/>
<evidence type="ECO:0000313" key="3">
    <source>
        <dbReference type="EMBL" id="SDZ41230.1"/>
    </source>
</evidence>
<name>A0A1H3SU09_9BACI</name>
<dbReference type="EMBL" id="FNPI01000012">
    <property type="protein sequence ID" value="SDZ41230.1"/>
    <property type="molecule type" value="Genomic_DNA"/>
</dbReference>
<evidence type="ECO:0000313" key="4">
    <source>
        <dbReference type="Proteomes" id="UP000198935"/>
    </source>
</evidence>
<dbReference type="OrthoDB" id="1633470at2"/>
<sequence>MRRSSARMKDYVLTTIIGLVMFFIITGILASSGFSSDSIKQSIATISEEQFIYIMSYENHYFEQVLPETFDKPSALQMSFELVTSIDTGDLRTLLGREIPALASFDTRIVTAGEGTNLSTLPYESSPPLDVLLTDREASYEVASADSEEEETAGEQSGNEKEAEVKMTTIDDGEATVLIHHTHSWESFLPHLNVPDNNPNLAAHNELNITLVGEHFGKELEKRGFHVIVDTRDMTAELHKRDWTTNQSYDISREYVKEYLKENEIDYIFDLHRDSATKDITTVNHNGKNLARPFFVLGEGHQNYEKNEMVVSEFNALIEKDYPGLSRGIFAKDKSSGNGIYNQDLSENTFLMEIGGVDNNLDELYKTAEIIAEIFTKYYLQHRESND</sequence>
<gene>
    <name evidence="3" type="ORF">SAMN05421736_11222</name>
</gene>
<proteinExistence type="predicted"/>
<keyword evidence="2" id="KW-0812">Transmembrane</keyword>
<dbReference type="InterPro" id="IPR010897">
    <property type="entry name" value="Spore_II_P"/>
</dbReference>
<feature type="transmembrane region" description="Helical" evidence="2">
    <location>
        <begin position="12"/>
        <end position="34"/>
    </location>
</feature>
<evidence type="ECO:0000256" key="1">
    <source>
        <dbReference type="SAM" id="MobiDB-lite"/>
    </source>
</evidence>
<reference evidence="4" key="1">
    <citation type="submission" date="2016-10" db="EMBL/GenBank/DDBJ databases">
        <authorList>
            <person name="Varghese N."/>
            <person name="Submissions S."/>
        </authorList>
    </citation>
    <scope>NUCLEOTIDE SEQUENCE [LARGE SCALE GENOMIC DNA]</scope>
    <source>
        <strain evidence="4">SP</strain>
    </source>
</reference>
<feature type="region of interest" description="Disordered" evidence="1">
    <location>
        <begin position="141"/>
        <end position="163"/>
    </location>
</feature>
<dbReference type="Proteomes" id="UP000198935">
    <property type="component" value="Unassembled WGS sequence"/>
</dbReference>
<accession>A0A1H3SU09</accession>
<keyword evidence="2" id="KW-0472">Membrane</keyword>
<keyword evidence="4" id="KW-1185">Reference proteome</keyword>
<dbReference type="STRING" id="1503961.SAMN05421736_11222"/>
<dbReference type="Pfam" id="PF07454">
    <property type="entry name" value="SpoIIP"/>
    <property type="match status" value="1"/>
</dbReference>
<dbReference type="NCBIfam" id="TIGR02867">
    <property type="entry name" value="spore_II_P"/>
    <property type="match status" value="1"/>
</dbReference>
<keyword evidence="2" id="KW-1133">Transmembrane helix</keyword>
<evidence type="ECO:0000256" key="2">
    <source>
        <dbReference type="SAM" id="Phobius"/>
    </source>
</evidence>
<protein>
    <submittedName>
        <fullName evidence="3">Stage II sporulation protein P</fullName>
    </submittedName>
</protein>
<organism evidence="3 4">
    <name type="scientific">Evansella caseinilytica</name>
    <dbReference type="NCBI Taxonomy" id="1503961"/>
    <lineage>
        <taxon>Bacteria</taxon>
        <taxon>Bacillati</taxon>
        <taxon>Bacillota</taxon>
        <taxon>Bacilli</taxon>
        <taxon>Bacillales</taxon>
        <taxon>Bacillaceae</taxon>
        <taxon>Evansella</taxon>
    </lineage>
</organism>